<evidence type="ECO:0000313" key="1">
    <source>
        <dbReference type="EMBL" id="KAI0527657.1"/>
    </source>
</evidence>
<reference evidence="1" key="1">
    <citation type="journal article" date="2022" name="Front. Genet.">
        <title>Chromosome-Scale Assembly of the Dendrobium nobile Genome Provides Insights Into the Molecular Mechanism of the Biosynthesis of the Medicinal Active Ingredient of Dendrobium.</title>
        <authorList>
            <person name="Xu Q."/>
            <person name="Niu S.-C."/>
            <person name="Li K.-L."/>
            <person name="Zheng P.-J."/>
            <person name="Zhang X.-J."/>
            <person name="Jia Y."/>
            <person name="Liu Y."/>
            <person name="Niu Y.-X."/>
            <person name="Yu L.-H."/>
            <person name="Chen D.-F."/>
            <person name="Zhang G.-Q."/>
        </authorList>
    </citation>
    <scope>NUCLEOTIDE SEQUENCE</scope>
    <source>
        <tissue evidence="1">Leaf</tissue>
    </source>
</reference>
<evidence type="ECO:0000313" key="2">
    <source>
        <dbReference type="Proteomes" id="UP000829196"/>
    </source>
</evidence>
<accession>A0A8T3C3M1</accession>
<dbReference type="EMBL" id="JAGYWB010000003">
    <property type="protein sequence ID" value="KAI0527657.1"/>
    <property type="molecule type" value="Genomic_DNA"/>
</dbReference>
<comment type="caution">
    <text evidence="1">The sequence shown here is derived from an EMBL/GenBank/DDBJ whole genome shotgun (WGS) entry which is preliminary data.</text>
</comment>
<organism evidence="1 2">
    <name type="scientific">Dendrobium nobile</name>
    <name type="common">Orchid</name>
    <dbReference type="NCBI Taxonomy" id="94219"/>
    <lineage>
        <taxon>Eukaryota</taxon>
        <taxon>Viridiplantae</taxon>
        <taxon>Streptophyta</taxon>
        <taxon>Embryophyta</taxon>
        <taxon>Tracheophyta</taxon>
        <taxon>Spermatophyta</taxon>
        <taxon>Magnoliopsida</taxon>
        <taxon>Liliopsida</taxon>
        <taxon>Asparagales</taxon>
        <taxon>Orchidaceae</taxon>
        <taxon>Epidendroideae</taxon>
        <taxon>Malaxideae</taxon>
        <taxon>Dendrobiinae</taxon>
        <taxon>Dendrobium</taxon>
    </lineage>
</organism>
<protein>
    <submittedName>
        <fullName evidence="1">Uncharacterized protein</fullName>
    </submittedName>
</protein>
<gene>
    <name evidence="1" type="ORF">KFK09_003262</name>
</gene>
<dbReference type="Proteomes" id="UP000829196">
    <property type="component" value="Unassembled WGS sequence"/>
</dbReference>
<keyword evidence="2" id="KW-1185">Reference proteome</keyword>
<proteinExistence type="predicted"/>
<name>A0A8T3C3M1_DENNO</name>
<sequence>MKGLICNRLQILVDSFKLGQAPWFFPLFRGFPRKNSGVSYECYTLSLICLCAGSSYNAKTLN</sequence>
<dbReference type="AlphaFoldDB" id="A0A8T3C3M1"/>